<gene>
    <name evidence="1" type="ORF">GCM10009721_43350</name>
</gene>
<dbReference type="Proteomes" id="UP000623461">
    <property type="component" value="Unassembled WGS sequence"/>
</dbReference>
<sequence length="205" mass="22133">MNVFGEWITYAATLLNPGEINLQAAHNKVKHGLAVHARGDMRVTFVAMPPSQDDTVPVSAFTADNAIDIFDQPVLELLAQGPKVDGHPQGLELTQLRLKPSALLADAFMLAMTHGAMFHVASVQHFEGRDELRTDLRPPDYPGLPSGGPRPVHIDATAPLGMRFPITTPPGGGLAERQAGIGYRTFFQPFSIDYDGRTKAVVVDG</sequence>
<name>A0ABQ2II28_9MICO</name>
<dbReference type="EMBL" id="BMNZ01000016">
    <property type="protein sequence ID" value="GGN10692.1"/>
    <property type="molecule type" value="Genomic_DNA"/>
</dbReference>
<evidence type="ECO:0000313" key="1">
    <source>
        <dbReference type="EMBL" id="GGN10692.1"/>
    </source>
</evidence>
<proteinExistence type="predicted"/>
<evidence type="ECO:0000313" key="2">
    <source>
        <dbReference type="Proteomes" id="UP000623461"/>
    </source>
</evidence>
<organism evidence="1 2">
    <name type="scientific">Terrabacter tumescens</name>
    <dbReference type="NCBI Taxonomy" id="60443"/>
    <lineage>
        <taxon>Bacteria</taxon>
        <taxon>Bacillati</taxon>
        <taxon>Actinomycetota</taxon>
        <taxon>Actinomycetes</taxon>
        <taxon>Micrococcales</taxon>
        <taxon>Intrasporangiaceae</taxon>
        <taxon>Terrabacter</taxon>
    </lineage>
</organism>
<reference evidence="2" key="1">
    <citation type="journal article" date="2019" name="Int. J. Syst. Evol. Microbiol.">
        <title>The Global Catalogue of Microorganisms (GCM) 10K type strain sequencing project: providing services to taxonomists for standard genome sequencing and annotation.</title>
        <authorList>
            <consortium name="The Broad Institute Genomics Platform"/>
            <consortium name="The Broad Institute Genome Sequencing Center for Infectious Disease"/>
            <person name="Wu L."/>
            <person name="Ma J."/>
        </authorList>
    </citation>
    <scope>NUCLEOTIDE SEQUENCE [LARGE SCALE GENOMIC DNA]</scope>
    <source>
        <strain evidence="2">JCM 1365</strain>
    </source>
</reference>
<protein>
    <submittedName>
        <fullName evidence="1">Uncharacterized protein</fullName>
    </submittedName>
</protein>
<accession>A0ABQ2II28</accession>
<keyword evidence="2" id="KW-1185">Reference proteome</keyword>
<comment type="caution">
    <text evidence="1">The sequence shown here is derived from an EMBL/GenBank/DDBJ whole genome shotgun (WGS) entry which is preliminary data.</text>
</comment>